<comment type="caution">
    <text evidence="2">The sequence shown here is derived from an EMBL/GenBank/DDBJ whole genome shotgun (WGS) entry which is preliminary data.</text>
</comment>
<keyword evidence="3" id="KW-1185">Reference proteome</keyword>
<sequence>MSNLSRVFAACFALLPLSGCTHAMSNTPVAQHVVNGNLLPLRFKAHDFDAKVYNTRSCRIIYVNQEFAPEPVDSPTGPPPSSDYREHWNFASYAGIRNFPPPARVSWVSLDGSSHEATVDIGEIFRNEQVLYRVPDREIPADLYPQGLFLDPSIFLEVNDRTINVYMKALIPTQHLQIPGNPYSNGRDDVVLAWTHTY</sequence>
<organism evidence="2 3">
    <name type="scientific">Dyella lutea</name>
    <dbReference type="NCBI Taxonomy" id="2950441"/>
    <lineage>
        <taxon>Bacteria</taxon>
        <taxon>Pseudomonadati</taxon>
        <taxon>Pseudomonadota</taxon>
        <taxon>Gammaproteobacteria</taxon>
        <taxon>Lysobacterales</taxon>
        <taxon>Rhodanobacteraceae</taxon>
        <taxon>Dyella</taxon>
    </lineage>
</organism>
<evidence type="ECO:0000313" key="3">
    <source>
        <dbReference type="Proteomes" id="UP001204615"/>
    </source>
</evidence>
<feature type="signal peptide" evidence="1">
    <location>
        <begin position="1"/>
        <end position="23"/>
    </location>
</feature>
<dbReference type="EMBL" id="JAMZEK010000001">
    <property type="protein sequence ID" value="MCP1372834.1"/>
    <property type="molecule type" value="Genomic_DNA"/>
</dbReference>
<reference evidence="2 3" key="1">
    <citation type="submission" date="2022-06" db="EMBL/GenBank/DDBJ databases">
        <title>Dyella sp. Sa strain:Sa Genome sequencing.</title>
        <authorList>
            <person name="Park S."/>
        </authorList>
    </citation>
    <scope>NUCLEOTIDE SEQUENCE [LARGE SCALE GENOMIC DNA]</scope>
    <source>
        <strain evidence="2 3">Sa</strain>
    </source>
</reference>
<keyword evidence="1" id="KW-0732">Signal</keyword>
<dbReference type="RefSeq" id="WP_253564560.1">
    <property type="nucleotide sequence ID" value="NZ_JAMZEK010000001.1"/>
</dbReference>
<evidence type="ECO:0000256" key="1">
    <source>
        <dbReference type="SAM" id="SignalP"/>
    </source>
</evidence>
<name>A0ABT1F616_9GAMM</name>
<evidence type="ECO:0000313" key="2">
    <source>
        <dbReference type="EMBL" id="MCP1372834.1"/>
    </source>
</evidence>
<accession>A0ABT1F616</accession>
<proteinExistence type="predicted"/>
<protein>
    <submittedName>
        <fullName evidence="2">Uncharacterized protein</fullName>
    </submittedName>
</protein>
<feature type="chain" id="PRO_5046780970" evidence="1">
    <location>
        <begin position="24"/>
        <end position="198"/>
    </location>
</feature>
<gene>
    <name evidence="2" type="ORF">NC595_02015</name>
</gene>
<dbReference type="Proteomes" id="UP001204615">
    <property type="component" value="Unassembled WGS sequence"/>
</dbReference>